<dbReference type="AlphaFoldDB" id="A0A9N8Z027"/>
<keyword evidence="1" id="KW-0408">Iron</keyword>
<dbReference type="PROSITE" id="PS51471">
    <property type="entry name" value="FE2OG_OXY"/>
    <property type="match status" value="1"/>
</dbReference>
<feature type="domain" description="Fe2OG dioxygenase" evidence="2">
    <location>
        <begin position="169"/>
        <end position="284"/>
    </location>
</feature>
<dbReference type="InterPro" id="IPR005123">
    <property type="entry name" value="Oxoglu/Fe-dep_dioxygenase_dom"/>
</dbReference>
<reference evidence="3" key="1">
    <citation type="submission" date="2021-06" db="EMBL/GenBank/DDBJ databases">
        <authorList>
            <person name="Kallberg Y."/>
            <person name="Tangrot J."/>
            <person name="Rosling A."/>
        </authorList>
    </citation>
    <scope>NUCLEOTIDE SEQUENCE</scope>
    <source>
        <strain evidence="3">87-6 pot B 2015</strain>
    </source>
</reference>
<evidence type="ECO:0000313" key="4">
    <source>
        <dbReference type="Proteomes" id="UP000789375"/>
    </source>
</evidence>
<dbReference type="GO" id="GO:0016491">
    <property type="term" value="F:oxidoreductase activity"/>
    <property type="evidence" value="ECO:0007669"/>
    <property type="project" value="UniProtKB-KW"/>
</dbReference>
<dbReference type="GO" id="GO:0046872">
    <property type="term" value="F:metal ion binding"/>
    <property type="evidence" value="ECO:0007669"/>
    <property type="project" value="UniProtKB-KW"/>
</dbReference>
<dbReference type="InterPro" id="IPR050231">
    <property type="entry name" value="Iron_ascorbate_oxido_reductase"/>
</dbReference>
<comment type="similarity">
    <text evidence="1">Belongs to the iron/ascorbate-dependent oxidoreductase family.</text>
</comment>
<gene>
    <name evidence="3" type="ORF">FMOSSE_LOCUS1844</name>
</gene>
<dbReference type="PANTHER" id="PTHR47990">
    <property type="entry name" value="2-OXOGLUTARATE (2OG) AND FE(II)-DEPENDENT OXYGENASE SUPERFAMILY PROTEIN-RELATED"/>
    <property type="match status" value="1"/>
</dbReference>
<comment type="caution">
    <text evidence="3">The sequence shown here is derived from an EMBL/GenBank/DDBJ whole genome shotgun (WGS) entry which is preliminary data.</text>
</comment>
<keyword evidence="1" id="KW-0479">Metal-binding</keyword>
<dbReference type="Gene3D" id="2.60.120.330">
    <property type="entry name" value="B-lactam Antibiotic, Isopenicillin N Synthase, Chain"/>
    <property type="match status" value="1"/>
</dbReference>
<keyword evidence="4" id="KW-1185">Reference proteome</keyword>
<organism evidence="3 4">
    <name type="scientific">Funneliformis mosseae</name>
    <name type="common">Endomycorrhizal fungus</name>
    <name type="synonym">Glomus mosseae</name>
    <dbReference type="NCBI Taxonomy" id="27381"/>
    <lineage>
        <taxon>Eukaryota</taxon>
        <taxon>Fungi</taxon>
        <taxon>Fungi incertae sedis</taxon>
        <taxon>Mucoromycota</taxon>
        <taxon>Glomeromycotina</taxon>
        <taxon>Glomeromycetes</taxon>
        <taxon>Glomerales</taxon>
        <taxon>Glomeraceae</taxon>
        <taxon>Funneliformis</taxon>
    </lineage>
</organism>
<dbReference type="PRINTS" id="PR00682">
    <property type="entry name" value="IPNSYNTHASE"/>
</dbReference>
<dbReference type="SUPFAM" id="SSF51197">
    <property type="entry name" value="Clavaminate synthase-like"/>
    <property type="match status" value="1"/>
</dbReference>
<proteinExistence type="inferred from homology"/>
<dbReference type="InterPro" id="IPR027443">
    <property type="entry name" value="IPNS-like_sf"/>
</dbReference>
<dbReference type="Pfam" id="PF03171">
    <property type="entry name" value="2OG-FeII_Oxy"/>
    <property type="match status" value="1"/>
</dbReference>
<dbReference type="Proteomes" id="UP000789375">
    <property type="component" value="Unassembled WGS sequence"/>
</dbReference>
<evidence type="ECO:0000256" key="1">
    <source>
        <dbReference type="RuleBase" id="RU003682"/>
    </source>
</evidence>
<dbReference type="InterPro" id="IPR044861">
    <property type="entry name" value="IPNS-like_FE2OG_OXY"/>
</dbReference>
<accession>A0A9N8Z027</accession>
<dbReference type="Pfam" id="PF14226">
    <property type="entry name" value="DIOX_N"/>
    <property type="match status" value="1"/>
</dbReference>
<dbReference type="InterPro" id="IPR026992">
    <property type="entry name" value="DIOX_N"/>
</dbReference>
<sequence length="343" mass="39865">MSSNNDNEEIPIIDFSIECSKKIKYACEYIGFCYLKNHGISNEFINEMFSIAKEFFIGISREEKLKYIMNDEYFGFVDLKQEVLDPPHQKIGDYKECFNFGKFQNGKPISQELPKYFEEKSKFIESFEKACHDLCMKVLQSLAISLKIEDNEEGEGKNWFSKRHGYGMKSGDNFRILHYPPITIEEGKVSEDINYNQDIRAGSHTDYGSITLLFQKEIGGLEIQHPYTKKWIQVPVVPNAILINIGDLMEFWTKGLFKSTKHRVIFNKENMNLHRYSIAYFCHAGRDVGLDPIPSEFIIGREREGEGLDESKESKERKRITAGEHLRLKQENTYKPIIINCSN</sequence>
<evidence type="ECO:0000259" key="2">
    <source>
        <dbReference type="PROSITE" id="PS51471"/>
    </source>
</evidence>
<name>A0A9N8Z027_FUNMO</name>
<evidence type="ECO:0000313" key="3">
    <source>
        <dbReference type="EMBL" id="CAG8457054.1"/>
    </source>
</evidence>
<keyword evidence="1" id="KW-0560">Oxidoreductase</keyword>
<protein>
    <submittedName>
        <fullName evidence="3">3689_t:CDS:1</fullName>
    </submittedName>
</protein>
<dbReference type="EMBL" id="CAJVPP010000218">
    <property type="protein sequence ID" value="CAG8457054.1"/>
    <property type="molecule type" value="Genomic_DNA"/>
</dbReference>